<reference evidence="4 5" key="1">
    <citation type="submission" date="2019-12" db="EMBL/GenBank/DDBJ databases">
        <title>Streptomyces sp. strain T44 isolated from rhizosphere soil of Broussonetia papyrifera.</title>
        <authorList>
            <person name="Mo P."/>
        </authorList>
    </citation>
    <scope>NUCLEOTIDE SEQUENCE [LARGE SCALE GENOMIC DNA]</scope>
    <source>
        <strain evidence="4 5">T44</strain>
    </source>
</reference>
<keyword evidence="2" id="KW-1133">Transmembrane helix</keyword>
<dbReference type="Pfam" id="PF03793">
    <property type="entry name" value="PASTA"/>
    <property type="match status" value="1"/>
</dbReference>
<dbReference type="RefSeq" id="WP_158918183.1">
    <property type="nucleotide sequence ID" value="NZ_CP047020.1"/>
</dbReference>
<feature type="transmembrane region" description="Helical" evidence="2">
    <location>
        <begin position="12"/>
        <end position="32"/>
    </location>
</feature>
<feature type="transmembrane region" description="Helical" evidence="2">
    <location>
        <begin position="44"/>
        <end position="64"/>
    </location>
</feature>
<keyword evidence="2" id="KW-0472">Membrane</keyword>
<evidence type="ECO:0000256" key="1">
    <source>
        <dbReference type="SAM" id="MobiDB-lite"/>
    </source>
</evidence>
<evidence type="ECO:0000313" key="5">
    <source>
        <dbReference type="Proteomes" id="UP000436138"/>
    </source>
</evidence>
<dbReference type="EMBL" id="CP047020">
    <property type="protein sequence ID" value="QHA02813.1"/>
    <property type="molecule type" value="Genomic_DNA"/>
</dbReference>
<dbReference type="KEGG" id="sbro:GQF42_05525"/>
<dbReference type="AlphaFoldDB" id="A0A6I6MR80"/>
<dbReference type="InterPro" id="IPR005543">
    <property type="entry name" value="PASTA_dom"/>
</dbReference>
<sequence length="191" mass="19304">MISWGHIQVLLWLFLGALALIGVVLVIARYCVPSRSASADGIVRSWIALALVAGLLVFCAVAFAVRDANLRSTLIGALAAAAGSTIAFYFSGKHAEEARQDVLSAAFGGQEVVPDLTECTEQQASEILGKTSLQLDLAPGSGPSAPPATITGQDPARGSTAPRGTTVKVTFAAGPVPGATPEGGPGQPPGG</sequence>
<dbReference type="CDD" id="cd06577">
    <property type="entry name" value="PASTA_pknB"/>
    <property type="match status" value="1"/>
</dbReference>
<gene>
    <name evidence="4" type="ORF">GQF42_05525</name>
</gene>
<feature type="region of interest" description="Disordered" evidence="1">
    <location>
        <begin position="138"/>
        <end position="191"/>
    </location>
</feature>
<organism evidence="4 5">
    <name type="scientific">Streptomyces broussonetiae</name>
    <dbReference type="NCBI Taxonomy" id="2686304"/>
    <lineage>
        <taxon>Bacteria</taxon>
        <taxon>Bacillati</taxon>
        <taxon>Actinomycetota</taxon>
        <taxon>Actinomycetes</taxon>
        <taxon>Kitasatosporales</taxon>
        <taxon>Streptomycetaceae</taxon>
        <taxon>Streptomyces</taxon>
    </lineage>
</organism>
<evidence type="ECO:0000256" key="2">
    <source>
        <dbReference type="SAM" id="Phobius"/>
    </source>
</evidence>
<feature type="domain" description="PASTA" evidence="3">
    <location>
        <begin position="112"/>
        <end position="171"/>
    </location>
</feature>
<protein>
    <submittedName>
        <fullName evidence="4">PASTA domain-containing protein</fullName>
    </submittedName>
</protein>
<proteinExistence type="predicted"/>
<dbReference type="Gene3D" id="3.30.10.20">
    <property type="match status" value="1"/>
</dbReference>
<dbReference type="Proteomes" id="UP000436138">
    <property type="component" value="Chromosome"/>
</dbReference>
<evidence type="ECO:0000313" key="4">
    <source>
        <dbReference type="EMBL" id="QHA02813.1"/>
    </source>
</evidence>
<evidence type="ECO:0000259" key="3">
    <source>
        <dbReference type="Pfam" id="PF03793"/>
    </source>
</evidence>
<feature type="transmembrane region" description="Helical" evidence="2">
    <location>
        <begin position="70"/>
        <end position="90"/>
    </location>
</feature>
<keyword evidence="5" id="KW-1185">Reference proteome</keyword>
<accession>A0A6I6MR80</accession>
<name>A0A6I6MR80_9ACTN</name>
<keyword evidence="2" id="KW-0812">Transmembrane</keyword>